<feature type="signal peptide" evidence="1">
    <location>
        <begin position="1"/>
        <end position="27"/>
    </location>
</feature>
<dbReference type="RefSeq" id="WP_097442709.1">
    <property type="nucleotide sequence ID" value="NZ_NBWU01000004.1"/>
</dbReference>
<comment type="caution">
    <text evidence="2">The sequence shown here is derived from an EMBL/GenBank/DDBJ whole genome shotgun (WGS) entry which is preliminary data.</text>
</comment>
<evidence type="ECO:0000313" key="2">
    <source>
        <dbReference type="EMBL" id="PCE63991.1"/>
    </source>
</evidence>
<evidence type="ECO:0000256" key="1">
    <source>
        <dbReference type="SAM" id="SignalP"/>
    </source>
</evidence>
<evidence type="ECO:0000313" key="3">
    <source>
        <dbReference type="Proteomes" id="UP000219559"/>
    </source>
</evidence>
<gene>
    <name evidence="2" type="ORF">B7P33_12125</name>
</gene>
<dbReference type="Proteomes" id="UP000219559">
    <property type="component" value="Unassembled WGS sequence"/>
</dbReference>
<dbReference type="OrthoDB" id="1179540at2"/>
<accession>A0A2A4G6D2</accession>
<feature type="chain" id="PRO_5013150356" evidence="1">
    <location>
        <begin position="28"/>
        <end position="101"/>
    </location>
</feature>
<protein>
    <submittedName>
        <fullName evidence="2">Uncharacterized protein</fullName>
    </submittedName>
</protein>
<keyword evidence="1" id="KW-0732">Signal</keyword>
<keyword evidence="3" id="KW-1185">Reference proteome</keyword>
<organism evidence="2 3">
    <name type="scientific">Sediminicola luteus</name>
    <dbReference type="NCBI Taxonomy" id="319238"/>
    <lineage>
        <taxon>Bacteria</taxon>
        <taxon>Pseudomonadati</taxon>
        <taxon>Bacteroidota</taxon>
        <taxon>Flavobacteriia</taxon>
        <taxon>Flavobacteriales</taxon>
        <taxon>Flavobacteriaceae</taxon>
        <taxon>Sediminicola</taxon>
    </lineage>
</organism>
<sequence length="101" mass="11388">MGSNFRKWGLTLLFLTLLSFKVTALHAYTHEPQEEEHIECTQCVLSLDQHQFGSDLAELTQVEPPLILATFKKPIVSPTPLYVASQDHYIGFGRPPPAFFS</sequence>
<reference evidence="2 3" key="1">
    <citation type="submission" date="2017-04" db="EMBL/GenBank/DDBJ databases">
        <title>A new member of the family Flavobacteriaceae isolated from ascidians.</title>
        <authorList>
            <person name="Chen L."/>
        </authorList>
    </citation>
    <scope>NUCLEOTIDE SEQUENCE [LARGE SCALE GENOMIC DNA]</scope>
    <source>
        <strain evidence="2 3">HQA918</strain>
    </source>
</reference>
<dbReference type="EMBL" id="NBWU01000004">
    <property type="protein sequence ID" value="PCE63991.1"/>
    <property type="molecule type" value="Genomic_DNA"/>
</dbReference>
<proteinExistence type="predicted"/>
<dbReference type="AlphaFoldDB" id="A0A2A4G6D2"/>
<name>A0A2A4G6D2_9FLAO</name>